<reference evidence="8 9" key="1">
    <citation type="submission" date="2018-11" db="EMBL/GenBank/DDBJ databases">
        <title>Genomic Encyclopedia of Type Strains, Phase IV (KMG-IV): sequencing the most valuable type-strain genomes for metagenomic binning, comparative biology and taxonomic classification.</title>
        <authorList>
            <person name="Goeker M."/>
        </authorList>
    </citation>
    <scope>NUCLEOTIDE SEQUENCE [LARGE SCALE GENOMIC DNA]</scope>
    <source>
        <strain evidence="8 9">DSM 29158</strain>
    </source>
</reference>
<dbReference type="InterPro" id="IPR035437">
    <property type="entry name" value="SNase_OB-fold_sf"/>
</dbReference>
<evidence type="ECO:0000256" key="5">
    <source>
        <dbReference type="SAM" id="SignalP"/>
    </source>
</evidence>
<organism evidence="8 9">
    <name type="scientific">Abyssicoccus albus</name>
    <dbReference type="NCBI Taxonomy" id="1817405"/>
    <lineage>
        <taxon>Bacteria</taxon>
        <taxon>Bacillati</taxon>
        <taxon>Bacillota</taxon>
        <taxon>Bacilli</taxon>
        <taxon>Bacillales</taxon>
        <taxon>Abyssicoccaceae</taxon>
    </lineage>
</organism>
<keyword evidence="2 8" id="KW-0255">Endonuclease</keyword>
<sequence length="661" mass="72979">MNILHIIRNLALCLIMLTTVFPITSSANDVSQDLIISEYIEGSSYNKAIELYNPTSTPIDLSSYTLVSFVNGANLEQGTKGSVQLEGTLEPNDVYVIAHQSASDAILQHADLTGGSTAFNFNGDDTLVLFKNLNKDTYEGTVVDSIGQLGFDPGSAFGQDVRTQDTTLIRSHLTPDKNPEDNYDPSAYFTALPKDTFDHIGSFQSDVTAPEPEQPQSEYTVTVSKVTDGDTIKIEPAILGSNTIRMTNMDTPETYHLGAYDAELIDSNHDHSQKYHGDLATKALSEMISVGDTVTIKVNVDKPTDDYGRILGQVYDGNTNINLEMVKQGYAVSYFIYPVGDMNVYHQFQDAVKYAKDQQLGIWQTEHTLMELPFVFRARSQGKGLQRYVGNSDTKEYYLPENYQDISVEHRIFFTEEQAKANGYTLAEGQDAPTEPTEPEQYKQVTIDKARTAAQNTPVIVEGIVTYIDGKNAYIEDGTGGIVVRSENTSFNIGEQITAQGKTSSYFGLSQIVTEDITQSGAMNEVIAKEIDLSEANETHEGQYVALTNVTVQSVNEYNEFLVKDEAGHTVLIKGQSQNDLEVGQTYAKITGPLSYSYSNYKVLLDDAQQHVEEPTTEEPTVESPSKEKPNKGKAKGKNKQKKSHPKFDTHPSKVKNPHAA</sequence>
<dbReference type="PROSITE" id="PS51841">
    <property type="entry name" value="LTD"/>
    <property type="match status" value="1"/>
</dbReference>
<evidence type="ECO:0000313" key="8">
    <source>
        <dbReference type="EMBL" id="RPF56602.1"/>
    </source>
</evidence>
<dbReference type="Gene3D" id="2.40.50.90">
    <property type="match status" value="1"/>
</dbReference>
<feature type="chain" id="PRO_5018064175" evidence="5">
    <location>
        <begin position="28"/>
        <end position="661"/>
    </location>
</feature>
<dbReference type="GO" id="GO:0004519">
    <property type="term" value="F:endonuclease activity"/>
    <property type="evidence" value="ECO:0007669"/>
    <property type="project" value="UniProtKB-KW"/>
</dbReference>
<dbReference type="InterPro" id="IPR001322">
    <property type="entry name" value="Lamin_tail_dom"/>
</dbReference>
<dbReference type="AlphaFoldDB" id="A0A3N5CA73"/>
<dbReference type="InterPro" id="IPR036415">
    <property type="entry name" value="Lamin_tail_dom_sf"/>
</dbReference>
<dbReference type="Proteomes" id="UP000277108">
    <property type="component" value="Unassembled WGS sequence"/>
</dbReference>
<name>A0A3N5CA73_9BACL</name>
<feature type="domain" description="TNase-like" evidence="6">
    <location>
        <begin position="217"/>
        <end position="365"/>
    </location>
</feature>
<dbReference type="InterPro" id="IPR016071">
    <property type="entry name" value="Staphylococal_nuclease_OB-fold"/>
</dbReference>
<proteinExistence type="predicted"/>
<dbReference type="PROSITE" id="PS01123">
    <property type="entry name" value="TNASE_1"/>
    <property type="match status" value="1"/>
</dbReference>
<dbReference type="GO" id="GO:0016787">
    <property type="term" value="F:hydrolase activity"/>
    <property type="evidence" value="ECO:0007669"/>
    <property type="project" value="UniProtKB-KW"/>
</dbReference>
<feature type="region of interest" description="Disordered" evidence="4">
    <location>
        <begin position="611"/>
        <end position="661"/>
    </location>
</feature>
<evidence type="ECO:0000259" key="7">
    <source>
        <dbReference type="PROSITE" id="PS51841"/>
    </source>
</evidence>
<feature type="compositionally biased region" description="Basic residues" evidence="4">
    <location>
        <begin position="632"/>
        <end position="645"/>
    </location>
</feature>
<feature type="domain" description="LTD" evidence="7">
    <location>
        <begin position="19"/>
        <end position="150"/>
    </location>
</feature>
<dbReference type="RefSeq" id="WP_170152787.1">
    <property type="nucleotide sequence ID" value="NZ_RKRK01000003.1"/>
</dbReference>
<dbReference type="PANTHER" id="PTHR12302">
    <property type="entry name" value="EBNA2 BINDING PROTEIN P100"/>
    <property type="match status" value="1"/>
</dbReference>
<evidence type="ECO:0000256" key="3">
    <source>
        <dbReference type="ARBA" id="ARBA00022801"/>
    </source>
</evidence>
<protein>
    <submittedName>
        <fullName evidence="8">Endonuclease YncB(Thermonuclease family)</fullName>
    </submittedName>
</protein>
<keyword evidence="9" id="KW-1185">Reference proteome</keyword>
<dbReference type="SUPFAM" id="SSF50199">
    <property type="entry name" value="Staphylococcal nuclease"/>
    <property type="match status" value="1"/>
</dbReference>
<feature type="signal peptide" evidence="5">
    <location>
        <begin position="1"/>
        <end position="27"/>
    </location>
</feature>
<dbReference type="GO" id="GO:0003676">
    <property type="term" value="F:nucleic acid binding"/>
    <property type="evidence" value="ECO:0007669"/>
    <property type="project" value="InterPro"/>
</dbReference>
<evidence type="ECO:0000259" key="6">
    <source>
        <dbReference type="PROSITE" id="PS50830"/>
    </source>
</evidence>
<gene>
    <name evidence="8" type="ORF">EDD62_1253</name>
</gene>
<accession>A0A3N5CA73</accession>
<dbReference type="InterPro" id="IPR002071">
    <property type="entry name" value="Thermonucl_AS"/>
</dbReference>
<evidence type="ECO:0000256" key="1">
    <source>
        <dbReference type="ARBA" id="ARBA00022722"/>
    </source>
</evidence>
<evidence type="ECO:0000256" key="2">
    <source>
        <dbReference type="ARBA" id="ARBA00022759"/>
    </source>
</evidence>
<keyword evidence="3" id="KW-0378">Hydrolase</keyword>
<keyword evidence="5" id="KW-0732">Signal</keyword>
<dbReference type="EMBL" id="RKRK01000003">
    <property type="protein sequence ID" value="RPF56602.1"/>
    <property type="molecule type" value="Genomic_DNA"/>
</dbReference>
<dbReference type="Pfam" id="PF00932">
    <property type="entry name" value="LTD"/>
    <property type="match status" value="1"/>
</dbReference>
<dbReference type="SUPFAM" id="SSF74853">
    <property type="entry name" value="Lamin A/C globular tail domain"/>
    <property type="match status" value="1"/>
</dbReference>
<evidence type="ECO:0000313" key="9">
    <source>
        <dbReference type="Proteomes" id="UP000277108"/>
    </source>
</evidence>
<comment type="caution">
    <text evidence="8">The sequence shown here is derived from an EMBL/GenBank/DDBJ whole genome shotgun (WGS) entry which is preliminary data.</text>
</comment>
<evidence type="ECO:0000256" key="4">
    <source>
        <dbReference type="SAM" id="MobiDB-lite"/>
    </source>
</evidence>
<dbReference type="PROSITE" id="PS50830">
    <property type="entry name" value="TNASE_3"/>
    <property type="match status" value="1"/>
</dbReference>
<dbReference type="Pfam" id="PF00565">
    <property type="entry name" value="SNase"/>
    <property type="match status" value="1"/>
</dbReference>
<dbReference type="PANTHER" id="PTHR12302:SF3">
    <property type="entry name" value="SERINE_THREONINE-PROTEIN KINASE 31"/>
    <property type="match status" value="1"/>
</dbReference>
<keyword evidence="1" id="KW-0540">Nuclease</keyword>
<dbReference type="SMART" id="SM00318">
    <property type="entry name" value="SNc"/>
    <property type="match status" value="1"/>
</dbReference>